<dbReference type="AlphaFoldDB" id="A0A1C0A4W8"/>
<organism evidence="1 2">
    <name type="scientific">Orenia metallireducens</name>
    <dbReference type="NCBI Taxonomy" id="1413210"/>
    <lineage>
        <taxon>Bacteria</taxon>
        <taxon>Bacillati</taxon>
        <taxon>Bacillota</taxon>
        <taxon>Clostridia</taxon>
        <taxon>Halanaerobiales</taxon>
        <taxon>Halobacteroidaceae</taxon>
        <taxon>Orenia</taxon>
    </lineage>
</organism>
<reference evidence="1 2" key="2">
    <citation type="submission" date="2016-08" db="EMBL/GenBank/DDBJ databases">
        <title>Orenia metallireducens sp. nov. strain Z6, a Novel Metal-reducing Firmicute from the Deep Subsurface.</title>
        <authorList>
            <person name="Maxim B.I."/>
            <person name="Kenneth K."/>
            <person name="Flynn T.M."/>
            <person name="Oloughlin E.J."/>
            <person name="Locke R.A."/>
            <person name="Weber J.R."/>
            <person name="Egan S.M."/>
            <person name="Mackie R.I."/>
            <person name="Cann I.K."/>
        </authorList>
    </citation>
    <scope>NUCLEOTIDE SEQUENCE [LARGE SCALE GENOMIC DNA]</scope>
    <source>
        <strain evidence="1 2">Z6</strain>
    </source>
</reference>
<reference evidence="2" key="1">
    <citation type="submission" date="2016-07" db="EMBL/GenBank/DDBJ databases">
        <authorList>
            <person name="Florea S."/>
            <person name="Webb J.S."/>
            <person name="Jaromczyk J."/>
            <person name="Schardl C.L."/>
        </authorList>
    </citation>
    <scope>NUCLEOTIDE SEQUENCE [LARGE SCALE GENOMIC DNA]</scope>
    <source>
        <strain evidence="2">Z6</strain>
    </source>
</reference>
<evidence type="ECO:0000313" key="2">
    <source>
        <dbReference type="Proteomes" id="UP000093514"/>
    </source>
</evidence>
<accession>A0A1C0A4W8</accession>
<dbReference type="Proteomes" id="UP000093514">
    <property type="component" value="Unassembled WGS sequence"/>
</dbReference>
<dbReference type="OrthoDB" id="5770817at2"/>
<proteinExistence type="predicted"/>
<keyword evidence="2" id="KW-1185">Reference proteome</keyword>
<name>A0A1C0A4W8_9FIRM</name>
<protein>
    <submittedName>
        <fullName evidence="1">Uncharacterized protein</fullName>
    </submittedName>
</protein>
<comment type="caution">
    <text evidence="1">The sequence shown here is derived from an EMBL/GenBank/DDBJ whole genome shotgun (WGS) entry which is preliminary data.</text>
</comment>
<dbReference type="EMBL" id="LWDV01000010">
    <property type="protein sequence ID" value="OCL25188.1"/>
    <property type="molecule type" value="Genomic_DNA"/>
</dbReference>
<sequence>MKWEEVRKIYPDKFVKLEVLNSHIEGNQEYVDEVAVIDTVSEEDATKEFLKSKDNVLVYHTSKKDITLKIRSRIGLRGVFRNEN</sequence>
<gene>
    <name evidence="1" type="ORF">U472_12520</name>
</gene>
<evidence type="ECO:0000313" key="1">
    <source>
        <dbReference type="EMBL" id="OCL25188.1"/>
    </source>
</evidence>
<dbReference type="RefSeq" id="WP_068719047.1">
    <property type="nucleotide sequence ID" value="NZ_LWDV01000010.1"/>
</dbReference>